<evidence type="ECO:0000313" key="3">
    <source>
        <dbReference type="EMBL" id="GAA4172197.1"/>
    </source>
</evidence>
<protein>
    <submittedName>
        <fullName evidence="3">Cell division protein ZapE</fullName>
    </submittedName>
</protein>
<gene>
    <name evidence="3" type="primary">zapE</name>
    <name evidence="3" type="ORF">GCM10022287_12690</name>
</gene>
<keyword evidence="3" id="KW-0132">Cell division</keyword>
<dbReference type="InterPro" id="IPR027417">
    <property type="entry name" value="P-loop_NTPase"/>
</dbReference>
<dbReference type="RefSeq" id="WP_344752449.1">
    <property type="nucleotide sequence ID" value="NZ_BAABBW010000002.1"/>
</dbReference>
<dbReference type="InterPro" id="IPR005654">
    <property type="entry name" value="ATPase_AFG1-like"/>
</dbReference>
<keyword evidence="3" id="KW-0131">Cell cycle</keyword>
<dbReference type="PANTHER" id="PTHR12169:SF6">
    <property type="entry name" value="AFG1-LIKE ATPASE"/>
    <property type="match status" value="1"/>
</dbReference>
<evidence type="ECO:0000256" key="2">
    <source>
        <dbReference type="ARBA" id="ARBA00022840"/>
    </source>
</evidence>
<name>A0ABP7ZX57_9MICO</name>
<evidence type="ECO:0000256" key="1">
    <source>
        <dbReference type="ARBA" id="ARBA00022741"/>
    </source>
</evidence>
<dbReference type="NCBIfam" id="NF040713">
    <property type="entry name" value="ZapE"/>
    <property type="match status" value="1"/>
</dbReference>
<dbReference type="PANTHER" id="PTHR12169">
    <property type="entry name" value="ATPASE N2B"/>
    <property type="match status" value="1"/>
</dbReference>
<keyword evidence="1" id="KW-0547">Nucleotide-binding</keyword>
<keyword evidence="2" id="KW-0067">ATP-binding</keyword>
<sequence>MTTDALGTTPLTSLTQLAPTITGEQLLASLTPPAQFAGASFDNYRPDPDYPSQQQAVDVLREFGAAAGVQKTGGFLGFGRRKKPADGGPKPGVYLDGGFGVGKTHLLAALWHQASGRKLFGTFIEYTALVGALGYAKTVELLTGSSLICIDEFELDDPGDTMMMTRLIGDLVAGGTRFAATSNTPPNALGEGRFAASDFLREIHAMSGNFTTLRIDGLDFRRRATSGEAIVTDAAAVTAAVEAVRAAGRVATRDDFTAFVDHLATVHPSRYLLMVDGIDLIAFDDVVQLHDQMQALRLVAFIDRAYDAELPIVASGTPLSAVFDEAMLGGGFQKKYLRSISRMIALTAAAPSNGG</sequence>
<reference evidence="4" key="1">
    <citation type="journal article" date="2019" name="Int. J. Syst. Evol. Microbiol.">
        <title>The Global Catalogue of Microorganisms (GCM) 10K type strain sequencing project: providing services to taxonomists for standard genome sequencing and annotation.</title>
        <authorList>
            <consortium name="The Broad Institute Genomics Platform"/>
            <consortium name="The Broad Institute Genome Sequencing Center for Infectious Disease"/>
            <person name="Wu L."/>
            <person name="Ma J."/>
        </authorList>
    </citation>
    <scope>NUCLEOTIDE SEQUENCE [LARGE SCALE GENOMIC DNA]</scope>
    <source>
        <strain evidence="4">JCM 17591</strain>
    </source>
</reference>
<dbReference type="Proteomes" id="UP001501079">
    <property type="component" value="Unassembled WGS sequence"/>
</dbReference>
<dbReference type="SUPFAM" id="SSF52540">
    <property type="entry name" value="P-loop containing nucleoside triphosphate hydrolases"/>
    <property type="match status" value="1"/>
</dbReference>
<dbReference type="Pfam" id="PF03969">
    <property type="entry name" value="AFG1_ATPase"/>
    <property type="match status" value="2"/>
</dbReference>
<comment type="caution">
    <text evidence="3">The sequence shown here is derived from an EMBL/GenBank/DDBJ whole genome shotgun (WGS) entry which is preliminary data.</text>
</comment>
<evidence type="ECO:0000313" key="4">
    <source>
        <dbReference type="Proteomes" id="UP001501079"/>
    </source>
</evidence>
<dbReference type="EMBL" id="BAABBW010000002">
    <property type="protein sequence ID" value="GAA4172197.1"/>
    <property type="molecule type" value="Genomic_DNA"/>
</dbReference>
<dbReference type="Gene3D" id="3.40.50.300">
    <property type="entry name" value="P-loop containing nucleotide triphosphate hydrolases"/>
    <property type="match status" value="1"/>
</dbReference>
<keyword evidence="4" id="KW-1185">Reference proteome</keyword>
<dbReference type="GO" id="GO:0051301">
    <property type="term" value="P:cell division"/>
    <property type="evidence" value="ECO:0007669"/>
    <property type="project" value="UniProtKB-KW"/>
</dbReference>
<accession>A0ABP7ZX57</accession>
<organism evidence="3 4">
    <name type="scientific">Gryllotalpicola koreensis</name>
    <dbReference type="NCBI Taxonomy" id="993086"/>
    <lineage>
        <taxon>Bacteria</taxon>
        <taxon>Bacillati</taxon>
        <taxon>Actinomycetota</taxon>
        <taxon>Actinomycetes</taxon>
        <taxon>Micrococcales</taxon>
        <taxon>Microbacteriaceae</taxon>
        <taxon>Gryllotalpicola</taxon>
    </lineage>
</organism>
<proteinExistence type="predicted"/>